<feature type="compositionally biased region" description="Basic and acidic residues" evidence="1">
    <location>
        <begin position="92"/>
        <end position="105"/>
    </location>
</feature>
<feature type="region of interest" description="Disordered" evidence="1">
    <location>
        <begin position="79"/>
        <end position="105"/>
    </location>
</feature>
<evidence type="ECO:0000313" key="4">
    <source>
        <dbReference type="Proteomes" id="UP000054771"/>
    </source>
</evidence>
<keyword evidence="2" id="KW-1133">Transmembrane helix</keyword>
<evidence type="ECO:0000256" key="1">
    <source>
        <dbReference type="SAM" id="MobiDB-lite"/>
    </source>
</evidence>
<dbReference type="Proteomes" id="UP000054771">
    <property type="component" value="Unassembled WGS sequence"/>
</dbReference>
<name>A0A0U4ZXX9_ASPCI</name>
<gene>
    <name evidence="3" type="ORF">ASPCAL07529</name>
</gene>
<sequence length="105" mass="11538">MLLPGRNSWAQEICSDDNEERALVVATMNTMSHVFQAWLPQIVWQQVDAPKYRSGFICCAAMAVGLLCMVGVVRWKHNGTGHGDKSSVMVDGLDRETGNADKSAQ</sequence>
<feature type="transmembrane region" description="Helical" evidence="2">
    <location>
        <begin position="54"/>
        <end position="75"/>
    </location>
</feature>
<dbReference type="AlphaFoldDB" id="A0A0U4ZXX9"/>
<organism evidence="3 4">
    <name type="scientific">Aspergillus calidoustus</name>
    <dbReference type="NCBI Taxonomy" id="454130"/>
    <lineage>
        <taxon>Eukaryota</taxon>
        <taxon>Fungi</taxon>
        <taxon>Dikarya</taxon>
        <taxon>Ascomycota</taxon>
        <taxon>Pezizomycotina</taxon>
        <taxon>Eurotiomycetes</taxon>
        <taxon>Eurotiomycetidae</taxon>
        <taxon>Eurotiales</taxon>
        <taxon>Aspergillaceae</taxon>
        <taxon>Aspergillus</taxon>
        <taxon>Aspergillus subgen. Nidulantes</taxon>
    </lineage>
</organism>
<proteinExistence type="predicted"/>
<keyword evidence="2" id="KW-0472">Membrane</keyword>
<dbReference type="SUPFAM" id="SSF103473">
    <property type="entry name" value="MFS general substrate transporter"/>
    <property type="match status" value="1"/>
</dbReference>
<dbReference type="OrthoDB" id="3639251at2759"/>
<evidence type="ECO:0000256" key="2">
    <source>
        <dbReference type="SAM" id="Phobius"/>
    </source>
</evidence>
<dbReference type="InterPro" id="IPR036259">
    <property type="entry name" value="MFS_trans_sf"/>
</dbReference>
<keyword evidence="4" id="KW-1185">Reference proteome</keyword>
<protein>
    <submittedName>
        <fullName evidence="3">Uncharacterized protein</fullName>
    </submittedName>
</protein>
<reference evidence="4" key="1">
    <citation type="journal article" date="2016" name="Genome Announc.">
        <title>Draft genome sequences of fungus Aspergillus calidoustus.</title>
        <authorList>
            <person name="Horn F."/>
            <person name="Linde J."/>
            <person name="Mattern D.J."/>
            <person name="Walther G."/>
            <person name="Guthke R."/>
            <person name="Scherlach K."/>
            <person name="Martin K."/>
            <person name="Brakhage A.A."/>
            <person name="Petzke L."/>
            <person name="Valiante V."/>
        </authorList>
    </citation>
    <scope>NUCLEOTIDE SEQUENCE [LARGE SCALE GENOMIC DNA]</scope>
    <source>
        <strain evidence="4">SF006504</strain>
    </source>
</reference>
<dbReference type="STRING" id="454130.A0A0U4ZXX9"/>
<dbReference type="EMBL" id="CDMC01000006">
    <property type="protein sequence ID" value="CEN60857.1"/>
    <property type="molecule type" value="Genomic_DNA"/>
</dbReference>
<evidence type="ECO:0000313" key="3">
    <source>
        <dbReference type="EMBL" id="CEN60857.1"/>
    </source>
</evidence>
<keyword evidence="2" id="KW-0812">Transmembrane</keyword>
<accession>A0A0U4ZXX9</accession>